<dbReference type="GO" id="GO:0000030">
    <property type="term" value="F:mannosyltransferase activity"/>
    <property type="evidence" value="ECO:0007669"/>
    <property type="project" value="InterPro"/>
</dbReference>
<dbReference type="Proteomes" id="UP000695007">
    <property type="component" value="Unplaced"/>
</dbReference>
<organism evidence="9 10">
    <name type="scientific">Ceratosolen solmsi marchali</name>
    <dbReference type="NCBI Taxonomy" id="326594"/>
    <lineage>
        <taxon>Eukaryota</taxon>
        <taxon>Metazoa</taxon>
        <taxon>Ecdysozoa</taxon>
        <taxon>Arthropoda</taxon>
        <taxon>Hexapoda</taxon>
        <taxon>Insecta</taxon>
        <taxon>Pterygota</taxon>
        <taxon>Neoptera</taxon>
        <taxon>Endopterygota</taxon>
        <taxon>Hymenoptera</taxon>
        <taxon>Apocrita</taxon>
        <taxon>Proctotrupomorpha</taxon>
        <taxon>Chalcidoidea</taxon>
        <taxon>Agaonidae</taxon>
        <taxon>Agaoninae</taxon>
        <taxon>Ceratosolen</taxon>
    </lineage>
</organism>
<keyword evidence="6 8" id="KW-1133">Transmembrane helix</keyword>
<comment type="similarity">
    <text evidence="2">Belongs to the dpy-19 family.</text>
</comment>
<feature type="transmembrane region" description="Helical" evidence="8">
    <location>
        <begin position="230"/>
        <end position="257"/>
    </location>
</feature>
<protein>
    <submittedName>
        <fullName evidence="10">Probable C-mannosyltransferase DPY19L1</fullName>
    </submittedName>
</protein>
<dbReference type="AlphaFoldDB" id="A0AAJ6YLM1"/>
<dbReference type="GeneID" id="105364157"/>
<dbReference type="PANTHER" id="PTHR31488:SF1">
    <property type="entry name" value="C-MANNOSYLTRANSFERASE DPY19L1"/>
    <property type="match status" value="1"/>
</dbReference>
<dbReference type="InterPro" id="IPR047462">
    <property type="entry name" value="Dpy19"/>
</dbReference>
<sequence length="676" mass="79410">MEDSSISTFKIILALGFGILHRWHVSTLFENERHFSHLSELEREMSFRTEMGFYYSYYKTLTESESFLEGMDRINHDNLSQYPQITNAEKKYNLVPEINIAMFYHILKYLGFMPKPLCWQIERDEGLSVIISCEGLGVPMYFYLEFVWIFTLVTGAIVFLYSTNLSGSISGGLIAIASFFFNHDECTRVQWTPPLRESFAYPSHLLQMYILSMILKRKKVPQHFSENSDLVILISFCLVSWQFSPFVFITQTIAMLILKWLRIIDNKMYSYYFMIHLLSVGVSIIIKKSFFLLNSFHLALLVVSYGWSELSRVLSHKFDFRTLTLLEITGTLFFTKLWKILFINSSDYEHIVNILRSKVTNYKDFHTMLYTCAAEFDFLKYQTYETLIKTYLLPTFILAGVLVLYYWYRNLQTQGFPNCIEPDIAYNILQTAAFTIMAVFIMRLKLFMTPHICIFAGLACSKRYLDKLGIKKEITQRMLITLVLAIMSYNGIQRFMKQREIVGEYSNVDQEELFEWVQAKTPKTAVFAGKMSLMANLMLSTRRPIVNNPYYEDKEMRDRTKKVYEIFSRKSVSEVHETLKKLQVDYLIIEEAICYGRGYWKPGCKMLDLWDLDDEGNAKKEKKVPVCPILFRGNAHPFHRVYENRSYAVLQLNYTKYIEYIPNNNFLYIAIAIVNV</sequence>
<keyword evidence="5 8" id="KW-0812">Transmembrane</keyword>
<dbReference type="Pfam" id="PF10034">
    <property type="entry name" value="Dpy19"/>
    <property type="match status" value="1"/>
</dbReference>
<name>A0AAJ6YLM1_9HYME</name>
<dbReference type="InterPro" id="IPR018732">
    <property type="entry name" value="Dpy-19/Dpy-19-like"/>
</dbReference>
<dbReference type="PANTHER" id="PTHR31488">
    <property type="entry name" value="DPY-19-LIKE 1, LIKE (H. SAPIENS)"/>
    <property type="match status" value="1"/>
</dbReference>
<proteinExistence type="inferred from homology"/>
<accession>A0AAJ6YLM1</accession>
<evidence type="ECO:0000256" key="2">
    <source>
        <dbReference type="ARBA" id="ARBA00008744"/>
    </source>
</evidence>
<dbReference type="RefSeq" id="XP_011500328.1">
    <property type="nucleotide sequence ID" value="XM_011502026.1"/>
</dbReference>
<keyword evidence="3" id="KW-0328">Glycosyltransferase</keyword>
<dbReference type="GO" id="GO:0005637">
    <property type="term" value="C:nuclear inner membrane"/>
    <property type="evidence" value="ECO:0007669"/>
    <property type="project" value="TreeGrafter"/>
</dbReference>
<evidence type="ECO:0000256" key="4">
    <source>
        <dbReference type="ARBA" id="ARBA00022679"/>
    </source>
</evidence>
<feature type="transmembrane region" description="Helical" evidence="8">
    <location>
        <begin position="269"/>
        <end position="286"/>
    </location>
</feature>
<evidence type="ECO:0000256" key="1">
    <source>
        <dbReference type="ARBA" id="ARBA00004141"/>
    </source>
</evidence>
<evidence type="ECO:0000256" key="5">
    <source>
        <dbReference type="ARBA" id="ARBA00022692"/>
    </source>
</evidence>
<feature type="transmembrane region" description="Helical" evidence="8">
    <location>
        <begin position="141"/>
        <end position="161"/>
    </location>
</feature>
<evidence type="ECO:0000256" key="6">
    <source>
        <dbReference type="ARBA" id="ARBA00022989"/>
    </source>
</evidence>
<comment type="subcellular location">
    <subcellularLocation>
        <location evidence="1">Membrane</location>
        <topology evidence="1">Multi-pass membrane protein</topology>
    </subcellularLocation>
</comment>
<keyword evidence="9" id="KW-1185">Reference proteome</keyword>
<dbReference type="KEGG" id="csol:105364157"/>
<evidence type="ECO:0000256" key="3">
    <source>
        <dbReference type="ARBA" id="ARBA00022676"/>
    </source>
</evidence>
<feature type="transmembrane region" description="Helical" evidence="8">
    <location>
        <begin position="474"/>
        <end position="492"/>
    </location>
</feature>
<reference evidence="10" key="1">
    <citation type="submission" date="2025-08" db="UniProtKB">
        <authorList>
            <consortium name="RefSeq"/>
        </authorList>
    </citation>
    <scope>IDENTIFICATION</scope>
</reference>
<keyword evidence="4" id="KW-0808">Transferase</keyword>
<evidence type="ECO:0000313" key="9">
    <source>
        <dbReference type="Proteomes" id="UP000695007"/>
    </source>
</evidence>
<feature type="transmembrane region" description="Helical" evidence="8">
    <location>
        <begin position="390"/>
        <end position="408"/>
    </location>
</feature>
<evidence type="ECO:0000256" key="8">
    <source>
        <dbReference type="SAM" id="Phobius"/>
    </source>
</evidence>
<gene>
    <name evidence="10" type="primary">LOC105364157</name>
</gene>
<evidence type="ECO:0000256" key="7">
    <source>
        <dbReference type="ARBA" id="ARBA00023136"/>
    </source>
</evidence>
<keyword evidence="7 8" id="KW-0472">Membrane</keyword>
<dbReference type="CDD" id="cd20177">
    <property type="entry name" value="Dpy19"/>
    <property type="match status" value="1"/>
</dbReference>
<evidence type="ECO:0000313" key="10">
    <source>
        <dbReference type="RefSeq" id="XP_011500328.1"/>
    </source>
</evidence>